<name>A0A0G0NVS9_9BACT</name>
<dbReference type="Gene3D" id="2.40.70.10">
    <property type="entry name" value="Acid Proteases"/>
    <property type="match status" value="1"/>
</dbReference>
<evidence type="ECO:0000313" key="1">
    <source>
        <dbReference type="EMBL" id="KKQ89994.1"/>
    </source>
</evidence>
<evidence type="ECO:0008006" key="3">
    <source>
        <dbReference type="Google" id="ProtNLM"/>
    </source>
</evidence>
<comment type="caution">
    <text evidence="1">The sequence shown here is derived from an EMBL/GenBank/DDBJ whole genome shotgun (WGS) entry which is preliminary data.</text>
</comment>
<accession>A0A0G0NVS9</accession>
<sequence>MKARFPYKYVGKVYFGEIFRPVAKISFKSPSSELEATVWLIVDSGADFTILPKYLALDLGISLEHDCISDITKGIGGFQKIFLLKNPIEIKIGKVSKKVPIAFFDSNELPALMGRLGFMERFNVEFTRSLSVIFKE</sequence>
<dbReference type="GO" id="GO:0004190">
    <property type="term" value="F:aspartic-type endopeptidase activity"/>
    <property type="evidence" value="ECO:0007669"/>
    <property type="project" value="InterPro"/>
</dbReference>
<protein>
    <recommendedName>
        <fullName evidence="3">Peptidase A2 domain-containing protein</fullName>
    </recommendedName>
</protein>
<evidence type="ECO:0000313" key="2">
    <source>
        <dbReference type="Proteomes" id="UP000033934"/>
    </source>
</evidence>
<dbReference type="EMBL" id="LBVO01000015">
    <property type="protein sequence ID" value="KKQ89994.1"/>
    <property type="molecule type" value="Genomic_DNA"/>
</dbReference>
<dbReference type="PROSITE" id="PS00141">
    <property type="entry name" value="ASP_PROTEASE"/>
    <property type="match status" value="1"/>
</dbReference>
<dbReference type="SUPFAM" id="SSF50630">
    <property type="entry name" value="Acid proteases"/>
    <property type="match status" value="1"/>
</dbReference>
<dbReference type="Proteomes" id="UP000033934">
    <property type="component" value="Unassembled WGS sequence"/>
</dbReference>
<reference evidence="1 2" key="1">
    <citation type="journal article" date="2015" name="Nature">
        <title>rRNA introns, odd ribosomes, and small enigmatic genomes across a large radiation of phyla.</title>
        <authorList>
            <person name="Brown C.T."/>
            <person name="Hug L.A."/>
            <person name="Thomas B.C."/>
            <person name="Sharon I."/>
            <person name="Castelle C.J."/>
            <person name="Singh A."/>
            <person name="Wilkins M.J."/>
            <person name="Williams K.H."/>
            <person name="Banfield J.F."/>
        </authorList>
    </citation>
    <scope>NUCLEOTIDE SEQUENCE [LARGE SCALE GENOMIC DNA]</scope>
</reference>
<dbReference type="Pfam" id="PF13650">
    <property type="entry name" value="Asp_protease_2"/>
    <property type="match status" value="1"/>
</dbReference>
<organism evidence="1 2">
    <name type="scientific">Berkelbacteria bacterium GW2011_GWA2_38_9</name>
    <dbReference type="NCBI Taxonomy" id="1618334"/>
    <lineage>
        <taxon>Bacteria</taxon>
        <taxon>Candidatus Berkelbacteria</taxon>
    </lineage>
</organism>
<dbReference type="InterPro" id="IPR001969">
    <property type="entry name" value="Aspartic_peptidase_AS"/>
</dbReference>
<dbReference type="GO" id="GO:0006508">
    <property type="term" value="P:proteolysis"/>
    <property type="evidence" value="ECO:0007669"/>
    <property type="project" value="InterPro"/>
</dbReference>
<proteinExistence type="predicted"/>
<dbReference type="AlphaFoldDB" id="A0A0G0NVS9"/>
<gene>
    <name evidence="1" type="ORF">UT11_C0015G0001</name>
</gene>
<dbReference type="InterPro" id="IPR021109">
    <property type="entry name" value="Peptidase_aspartic_dom_sf"/>
</dbReference>